<dbReference type="Proteomes" id="UP000483286">
    <property type="component" value="Unassembled WGS sequence"/>
</dbReference>
<keyword evidence="2" id="KW-1185">Reference proteome</keyword>
<evidence type="ECO:0000313" key="2">
    <source>
        <dbReference type="Proteomes" id="UP000483286"/>
    </source>
</evidence>
<organism evidence="1 2">
    <name type="scientific">Deinococcus arboris</name>
    <dbReference type="NCBI Taxonomy" id="2682977"/>
    <lineage>
        <taxon>Bacteria</taxon>
        <taxon>Thermotogati</taxon>
        <taxon>Deinococcota</taxon>
        <taxon>Deinococci</taxon>
        <taxon>Deinococcales</taxon>
        <taxon>Deinococcaceae</taxon>
        <taxon>Deinococcus</taxon>
    </lineage>
</organism>
<dbReference type="AlphaFoldDB" id="A0A7C9M5K5"/>
<proteinExistence type="predicted"/>
<reference evidence="1 2" key="1">
    <citation type="submission" date="2019-12" db="EMBL/GenBank/DDBJ databases">
        <title>Deinococcus sp. HMF7620 Genome sequencing and assembly.</title>
        <authorList>
            <person name="Kang H."/>
            <person name="Kim H."/>
            <person name="Joh K."/>
        </authorList>
    </citation>
    <scope>NUCLEOTIDE SEQUENCE [LARGE SCALE GENOMIC DNA]</scope>
    <source>
        <strain evidence="1 2">HMF7620</strain>
    </source>
</reference>
<gene>
    <name evidence="1" type="ORF">GO986_00050</name>
</gene>
<dbReference type="EMBL" id="WQLB01000001">
    <property type="protein sequence ID" value="MVN85163.1"/>
    <property type="molecule type" value="Genomic_DNA"/>
</dbReference>
<name>A0A7C9M5K5_9DEIO</name>
<accession>A0A7C9M5K5</accession>
<protein>
    <submittedName>
        <fullName evidence="1">Uncharacterized protein</fullName>
    </submittedName>
</protein>
<dbReference type="RefSeq" id="WP_157457193.1">
    <property type="nucleotide sequence ID" value="NZ_WQLB01000001.1"/>
</dbReference>
<sequence length="145" mass="15629">MSRKRRPQLTIARPAKARPRPLFAGAMTLRAFGLLFEGDGRPALYLCADDHGGLPQLYRIPEDAQITVKAPRPLPEGAGRVFLPAGSAVTFQTPDGRITVLALHAVRLCREVLEALEGHAQAVKAWQAARAAFEAGEEKHQSGAA</sequence>
<comment type="caution">
    <text evidence="1">The sequence shown here is derived from an EMBL/GenBank/DDBJ whole genome shotgun (WGS) entry which is preliminary data.</text>
</comment>
<evidence type="ECO:0000313" key="1">
    <source>
        <dbReference type="EMBL" id="MVN85163.1"/>
    </source>
</evidence>